<feature type="non-terminal residue" evidence="1">
    <location>
        <position position="157"/>
    </location>
</feature>
<protein>
    <submittedName>
        <fullName evidence="1">Uncharacterized protein</fullName>
    </submittedName>
</protein>
<proteinExistence type="predicted"/>
<dbReference type="AlphaFoldDB" id="A0A6G0VVF9"/>
<organism evidence="1 2">
    <name type="scientific">Aphis craccivora</name>
    <name type="common">Cowpea aphid</name>
    <dbReference type="NCBI Taxonomy" id="307492"/>
    <lineage>
        <taxon>Eukaryota</taxon>
        <taxon>Metazoa</taxon>
        <taxon>Ecdysozoa</taxon>
        <taxon>Arthropoda</taxon>
        <taxon>Hexapoda</taxon>
        <taxon>Insecta</taxon>
        <taxon>Pterygota</taxon>
        <taxon>Neoptera</taxon>
        <taxon>Paraneoptera</taxon>
        <taxon>Hemiptera</taxon>
        <taxon>Sternorrhyncha</taxon>
        <taxon>Aphidomorpha</taxon>
        <taxon>Aphidoidea</taxon>
        <taxon>Aphididae</taxon>
        <taxon>Aphidini</taxon>
        <taxon>Aphis</taxon>
        <taxon>Aphis</taxon>
    </lineage>
</organism>
<dbReference type="EMBL" id="VUJU01011644">
    <property type="protein sequence ID" value="KAF0710473.1"/>
    <property type="molecule type" value="Genomic_DNA"/>
</dbReference>
<keyword evidence="2" id="KW-1185">Reference proteome</keyword>
<evidence type="ECO:0000313" key="2">
    <source>
        <dbReference type="Proteomes" id="UP000478052"/>
    </source>
</evidence>
<dbReference type="Proteomes" id="UP000478052">
    <property type="component" value="Unassembled WGS sequence"/>
</dbReference>
<reference evidence="1 2" key="1">
    <citation type="submission" date="2019-08" db="EMBL/GenBank/DDBJ databases">
        <title>Whole genome of Aphis craccivora.</title>
        <authorList>
            <person name="Voronova N.V."/>
            <person name="Shulinski R.S."/>
            <person name="Bandarenka Y.V."/>
            <person name="Zhorov D.G."/>
            <person name="Warner D."/>
        </authorList>
    </citation>
    <scope>NUCLEOTIDE SEQUENCE [LARGE SCALE GENOMIC DNA]</scope>
    <source>
        <strain evidence="1">180601</strain>
        <tissue evidence="1">Whole Body</tissue>
    </source>
</reference>
<accession>A0A6G0VVF9</accession>
<comment type="caution">
    <text evidence="1">The sequence shown here is derived from an EMBL/GenBank/DDBJ whole genome shotgun (WGS) entry which is preliminary data.</text>
</comment>
<name>A0A6G0VVF9_APHCR</name>
<gene>
    <name evidence="1" type="ORF">FWK35_00029720</name>
</gene>
<dbReference type="OrthoDB" id="6426371at2759"/>
<sequence length="157" mass="18496">ICLHKAGNILQTTLTAFQLLATQRTSITRPTFKNNTFKHTSLKQDAKSRSVNSWLKRLQHSLSLEYGDIEYGEIQKIFQSLKFDRNYVKGLQKQQIIEEFMPHATVFNFENLDCPRLCQLNGETLPCCIFHMDFNPQQCTLYKVFALKRWYLHHIKL</sequence>
<feature type="non-terminal residue" evidence="1">
    <location>
        <position position="1"/>
    </location>
</feature>
<evidence type="ECO:0000313" key="1">
    <source>
        <dbReference type="EMBL" id="KAF0710473.1"/>
    </source>
</evidence>